<evidence type="ECO:0000256" key="1">
    <source>
        <dbReference type="ARBA" id="ARBA00006545"/>
    </source>
</evidence>
<dbReference type="Proteomes" id="UP000005238">
    <property type="component" value="Unassembled WGS sequence"/>
</dbReference>
<dbReference type="InterPro" id="IPR026854">
    <property type="entry name" value="VPS13_N"/>
</dbReference>
<dbReference type="Pfam" id="PF12624">
    <property type="entry name" value="VPS13_N"/>
    <property type="match status" value="2"/>
</dbReference>
<evidence type="ECO:0000313" key="5">
    <source>
        <dbReference type="EnsemblProtists" id="Phyra93591"/>
    </source>
</evidence>
<dbReference type="eggNOG" id="KOG1809">
    <property type="taxonomic scope" value="Eukaryota"/>
</dbReference>
<reference evidence="5" key="2">
    <citation type="submission" date="2015-06" db="UniProtKB">
        <authorList>
            <consortium name="EnsemblProtists"/>
        </authorList>
    </citation>
    <scope>IDENTIFICATION</scope>
    <source>
        <strain evidence="5">Pr102</strain>
    </source>
</reference>
<comment type="similarity">
    <text evidence="1">Belongs to the VPS13 family.</text>
</comment>
<evidence type="ECO:0000256" key="2">
    <source>
        <dbReference type="ARBA" id="ARBA00022448"/>
    </source>
</evidence>
<accession>H3HB05</accession>
<proteinExistence type="inferred from homology"/>
<dbReference type="VEuPathDB" id="FungiDB:KRP23_9817"/>
<dbReference type="PANTHER" id="PTHR16166">
    <property type="entry name" value="VACUOLAR PROTEIN SORTING-ASSOCIATED PROTEIN VPS13"/>
    <property type="match status" value="1"/>
</dbReference>
<dbReference type="EMBL" id="DS566000">
    <property type="status" value="NOT_ANNOTATED_CDS"/>
    <property type="molecule type" value="Genomic_DNA"/>
</dbReference>
<feature type="region of interest" description="Disordered" evidence="3">
    <location>
        <begin position="597"/>
        <end position="623"/>
    </location>
</feature>
<feature type="region of interest" description="Disordered" evidence="3">
    <location>
        <begin position="538"/>
        <end position="584"/>
    </location>
</feature>
<evidence type="ECO:0000259" key="4">
    <source>
        <dbReference type="Pfam" id="PF12624"/>
    </source>
</evidence>
<sequence length="735" mass="83262">MFLQRYVHVVLDAVLGSYVKNIDPAALQISVWNGKIEVEAVELQPDAFPLPKQMRLVKGTLRQLRIDLPWTNLANQPIRVDIQDDDRASSDEQRRAARQKLQTLQRKRAAVDAVEKATEFNEKNKTQAAAGQSWTQSFLFKLLVKLLDNVQVHVQHLHMRMEDAVSDPRHPYAVGAGQADSVAFMRKKMDINKLGVYWSLPLVPVPADVLNDAEAFANLMRSSFSMGKTDEKEPSASPPTSESIEFSDYIVHPLTVSMKLTVNDGNAKLPITHQELSERVLSRLGTPWMVETIDAIGDEAWGEFLGMMPKLAGERKYTLGFVFSEAWSVARELTEEEDEIPSVEQFKVALSSCMQWSLEELDRVQHCIVKYREAVVHVMEEKSTYIDAQASIDQISTSLHRQQYLSALSFISFLTVKRRQARYLVLRPKRINVKDNPRAWWRYAVNAVLLDVRERLAHVDWEALEKKRQQRNRYKELYLVLGHGTTFAASLIPADVRLLPKEMARSELDELEFAMDVQELIKLRRAVRRDITDKEKEKDVLSRLQSDLKGENVPPSQGAGGAAQGGFPDTAARRSGEVRVEDVKWSDQDTKDLYEAIDFHPEEDDKESRTSESGEVEDAAARKSSFGLNLEDVPADRSGLTLHEGAGKTIRSKSTSSSYLIASLDDVEIQFLRMDMDEVLEYHPFGVQNQMSSVRLRHSHLLRVSFVTQPIKCNVNLMFLLDVVACRSAAGRISS</sequence>
<dbReference type="InterPro" id="IPR026847">
    <property type="entry name" value="VPS13"/>
</dbReference>
<keyword evidence="6" id="KW-1185">Reference proteome</keyword>
<evidence type="ECO:0000313" key="6">
    <source>
        <dbReference type="Proteomes" id="UP000005238"/>
    </source>
</evidence>
<organism evidence="5 6">
    <name type="scientific">Phytophthora ramorum</name>
    <name type="common">Sudden oak death agent</name>
    <dbReference type="NCBI Taxonomy" id="164328"/>
    <lineage>
        <taxon>Eukaryota</taxon>
        <taxon>Sar</taxon>
        <taxon>Stramenopiles</taxon>
        <taxon>Oomycota</taxon>
        <taxon>Peronosporomycetes</taxon>
        <taxon>Peronosporales</taxon>
        <taxon>Peronosporaceae</taxon>
        <taxon>Phytophthora</taxon>
    </lineage>
</organism>
<dbReference type="HOGENOM" id="CLU_357334_0_0_1"/>
<evidence type="ECO:0000256" key="3">
    <source>
        <dbReference type="SAM" id="MobiDB-lite"/>
    </source>
</evidence>
<reference evidence="6" key="1">
    <citation type="journal article" date="2006" name="Science">
        <title>Phytophthora genome sequences uncover evolutionary origins and mechanisms of pathogenesis.</title>
        <authorList>
            <person name="Tyler B.M."/>
            <person name="Tripathy S."/>
            <person name="Zhang X."/>
            <person name="Dehal P."/>
            <person name="Jiang R.H."/>
            <person name="Aerts A."/>
            <person name="Arredondo F.D."/>
            <person name="Baxter L."/>
            <person name="Bensasson D."/>
            <person name="Beynon J.L."/>
            <person name="Chapman J."/>
            <person name="Damasceno C.M."/>
            <person name="Dorrance A.E."/>
            <person name="Dou D."/>
            <person name="Dickerman A.W."/>
            <person name="Dubchak I.L."/>
            <person name="Garbelotto M."/>
            <person name="Gijzen M."/>
            <person name="Gordon S.G."/>
            <person name="Govers F."/>
            <person name="Grunwald N.J."/>
            <person name="Huang W."/>
            <person name="Ivors K.L."/>
            <person name="Jones R.W."/>
            <person name="Kamoun S."/>
            <person name="Krampis K."/>
            <person name="Lamour K.H."/>
            <person name="Lee M.K."/>
            <person name="McDonald W.H."/>
            <person name="Medina M."/>
            <person name="Meijer H.J."/>
            <person name="Nordberg E.K."/>
            <person name="Maclean D.J."/>
            <person name="Ospina-Giraldo M.D."/>
            <person name="Morris P.F."/>
            <person name="Phuntumart V."/>
            <person name="Putnam N.H."/>
            <person name="Rash S."/>
            <person name="Rose J.K."/>
            <person name="Sakihama Y."/>
            <person name="Salamov A.A."/>
            <person name="Savidor A."/>
            <person name="Scheuring C.F."/>
            <person name="Smith B.M."/>
            <person name="Sobral B.W."/>
            <person name="Terry A."/>
            <person name="Torto-Alalibo T.A."/>
            <person name="Win J."/>
            <person name="Xu Z."/>
            <person name="Zhang H."/>
            <person name="Grigoriev I.V."/>
            <person name="Rokhsar D.S."/>
            <person name="Boore J.L."/>
        </authorList>
    </citation>
    <scope>NUCLEOTIDE SEQUENCE [LARGE SCALE GENOMIC DNA]</scope>
    <source>
        <strain evidence="6">Pr102</strain>
    </source>
</reference>
<feature type="compositionally biased region" description="Basic and acidic residues" evidence="3">
    <location>
        <begin position="571"/>
        <end position="584"/>
    </location>
</feature>
<feature type="domain" description="Chorein N-terminal" evidence="4">
    <location>
        <begin position="379"/>
        <end position="599"/>
    </location>
</feature>
<dbReference type="VEuPathDB" id="FungiDB:KRP22_7107"/>
<keyword evidence="2" id="KW-0813">Transport</keyword>
<dbReference type="AlphaFoldDB" id="H3HB05"/>
<name>H3HB05_PHYRM</name>
<feature type="domain" description="Chorein N-terminal" evidence="4">
    <location>
        <begin position="4"/>
        <end position="175"/>
    </location>
</feature>
<feature type="compositionally biased region" description="Basic and acidic residues" evidence="3">
    <location>
        <begin position="538"/>
        <end position="550"/>
    </location>
</feature>
<dbReference type="PANTHER" id="PTHR16166:SF93">
    <property type="entry name" value="INTERMEMBRANE LIPID TRANSFER PROTEIN VPS13"/>
    <property type="match status" value="1"/>
</dbReference>
<dbReference type="EnsemblProtists" id="Phyra93591">
    <property type="protein sequence ID" value="Phyra93591"/>
    <property type="gene ID" value="Phyra93591"/>
</dbReference>
<protein>
    <recommendedName>
        <fullName evidence="4">Chorein N-terminal domain-containing protein</fullName>
    </recommendedName>
</protein>
<dbReference type="InParanoid" id="H3HB05"/>
<dbReference type="OMA" id="TRSWNTI"/>